<feature type="compositionally biased region" description="Pro residues" evidence="1">
    <location>
        <begin position="399"/>
        <end position="408"/>
    </location>
</feature>
<feature type="region of interest" description="Disordered" evidence="1">
    <location>
        <begin position="118"/>
        <end position="152"/>
    </location>
</feature>
<geneLocation type="plasmid" evidence="2">
    <name>pAL5000</name>
</geneLocation>
<proteinExistence type="predicted"/>
<dbReference type="EMBL" id="M23557">
    <property type="protein sequence ID" value="AAA98174.1"/>
    <property type="molecule type" value="Genomic_DNA"/>
</dbReference>
<feature type="region of interest" description="Disordered" evidence="1">
    <location>
        <begin position="379"/>
        <end position="431"/>
    </location>
</feature>
<reference evidence="2" key="1">
    <citation type="journal article" date="1988" name="Gene">
        <title>Complete nucleotide sequence of pAL5000, a plasmid from Mycobacterium fortuitum.</title>
        <authorList>
            <person name="Rauzier J."/>
            <person name="Moniz-Pereira J."/>
            <person name="Gicquel-Sanzey B."/>
        </authorList>
    </citation>
    <scope>NUCLEOTIDE SEQUENCE</scope>
    <source>
        <plasmid evidence="2">pAL5000</plasmid>
    </source>
</reference>
<feature type="compositionally biased region" description="Low complexity" evidence="1">
    <location>
        <begin position="253"/>
        <end position="269"/>
    </location>
</feature>
<feature type="compositionally biased region" description="Polar residues" evidence="1">
    <location>
        <begin position="277"/>
        <end position="286"/>
    </location>
</feature>
<dbReference type="PIR" id="JS0055">
    <property type="entry name" value="JS0055"/>
</dbReference>
<evidence type="ECO:0000256" key="1">
    <source>
        <dbReference type="SAM" id="MobiDB-lite"/>
    </source>
</evidence>
<protein>
    <submittedName>
        <fullName evidence="2">Uncharacterized protein</fullName>
    </submittedName>
</protein>
<sequence>MTNFDNVLGSISRGGPGAIRYDGDSLTNEAEFQERIDMAALLESIAAEPFPDDIGSGAAIAAAEEKMSEMGGDLLKIADALRAVGEAGRAAAPVIRGGTAADPEVQAALERLERACTSATEGLPDEPDTDSKVSGHDKGIFRSPRDLQPRVGWDDTIVGGGADDTIVGGGGATTEVSAAHGPMVQATPLTPPPAPTGAPAPMAPGPTMMPSAFPTGGGLGGVQQQPRRRDDSGRSDAPTTPWFGDGGGGVVGGVVAPTTPAANPTVTGGRVDPAQISGRTASTSPSAGLPPLKTGPAGSTGMMGGMGGMPMGGPMGGAGGAARPDMPQPRRDRASERILTGEEARDKALVSHILRDDDPPAGEYIDADELADLLPDERRPIQPAIDESTLVPGPVVMNVPPPAPPLPPRVAGFDSGDPVQYPGEPRDDEKW</sequence>
<feature type="compositionally biased region" description="Pro residues" evidence="1">
    <location>
        <begin position="189"/>
        <end position="204"/>
    </location>
</feature>
<feature type="region of interest" description="Disordered" evidence="1">
    <location>
        <begin position="188"/>
        <end position="305"/>
    </location>
</feature>
<feature type="compositionally biased region" description="Basic and acidic residues" evidence="1">
    <location>
        <begin position="129"/>
        <end position="148"/>
    </location>
</feature>
<organism evidence="2">
    <name type="scientific">Mycolicibacterium fortuitum</name>
    <name type="common">Mycobacterium fortuitum</name>
    <dbReference type="NCBI Taxonomy" id="1766"/>
    <lineage>
        <taxon>Bacteria</taxon>
        <taxon>Bacillati</taxon>
        <taxon>Actinomycetota</taxon>
        <taxon>Actinomycetes</taxon>
        <taxon>Mycobacteriales</taxon>
        <taxon>Mycobacteriaceae</taxon>
        <taxon>Mycolicibacterium</taxon>
    </lineage>
</organism>
<accession>Q52146</accession>
<keyword evidence="2" id="KW-0614">Plasmid</keyword>
<dbReference type="AlphaFoldDB" id="Q52146"/>
<name>Q52146_MYCFO</name>
<evidence type="ECO:0000313" key="2">
    <source>
        <dbReference type="EMBL" id="AAA98174.1"/>
    </source>
</evidence>
<dbReference type="RefSeq" id="WP_010889909.1">
    <property type="nucleotide sequence ID" value="NC_001381.1"/>
</dbReference>